<accession>A0A8H6I7Y0</accession>
<organism evidence="3 4">
    <name type="scientific">Ephemerocybe angulata</name>
    <dbReference type="NCBI Taxonomy" id="980116"/>
    <lineage>
        <taxon>Eukaryota</taxon>
        <taxon>Fungi</taxon>
        <taxon>Dikarya</taxon>
        <taxon>Basidiomycota</taxon>
        <taxon>Agaricomycotina</taxon>
        <taxon>Agaricomycetes</taxon>
        <taxon>Agaricomycetidae</taxon>
        <taxon>Agaricales</taxon>
        <taxon>Agaricineae</taxon>
        <taxon>Psathyrellaceae</taxon>
        <taxon>Ephemerocybe</taxon>
    </lineage>
</organism>
<reference evidence="3 4" key="1">
    <citation type="submission" date="2020-07" db="EMBL/GenBank/DDBJ databases">
        <title>Comparative genomics of pyrophilous fungi reveals a link between fire events and developmental genes.</title>
        <authorList>
            <consortium name="DOE Joint Genome Institute"/>
            <person name="Steindorff A.S."/>
            <person name="Carver A."/>
            <person name="Calhoun S."/>
            <person name="Stillman K."/>
            <person name="Liu H."/>
            <person name="Lipzen A."/>
            <person name="Pangilinan J."/>
            <person name="Labutti K."/>
            <person name="Bruns T.D."/>
            <person name="Grigoriev I.V."/>
        </authorList>
    </citation>
    <scope>NUCLEOTIDE SEQUENCE [LARGE SCALE GENOMIC DNA]</scope>
    <source>
        <strain evidence="3 4">CBS 144469</strain>
    </source>
</reference>
<protein>
    <submittedName>
        <fullName evidence="3">GCN5-related N-acetyltransferase</fullName>
    </submittedName>
</protein>
<evidence type="ECO:0000256" key="1">
    <source>
        <dbReference type="SAM" id="MobiDB-lite"/>
    </source>
</evidence>
<feature type="domain" description="N-acetyltransferase" evidence="2">
    <location>
        <begin position="116"/>
        <end position="188"/>
    </location>
</feature>
<dbReference type="Gene3D" id="3.40.630.30">
    <property type="match status" value="1"/>
</dbReference>
<dbReference type="AlphaFoldDB" id="A0A8H6I7Y0"/>
<dbReference type="GO" id="GO:0016747">
    <property type="term" value="F:acyltransferase activity, transferring groups other than amino-acyl groups"/>
    <property type="evidence" value="ECO:0007669"/>
    <property type="project" value="InterPro"/>
</dbReference>
<evidence type="ECO:0000313" key="3">
    <source>
        <dbReference type="EMBL" id="KAF6759143.1"/>
    </source>
</evidence>
<keyword evidence="4" id="KW-1185">Reference proteome</keyword>
<dbReference type="InterPro" id="IPR000182">
    <property type="entry name" value="GNAT_dom"/>
</dbReference>
<dbReference type="Pfam" id="PF13673">
    <property type="entry name" value="Acetyltransf_10"/>
    <property type="match status" value="1"/>
</dbReference>
<feature type="region of interest" description="Disordered" evidence="1">
    <location>
        <begin position="74"/>
        <end position="98"/>
    </location>
</feature>
<dbReference type="OrthoDB" id="410198at2759"/>
<comment type="caution">
    <text evidence="3">The sequence shown here is derived from an EMBL/GenBank/DDBJ whole genome shotgun (WGS) entry which is preliminary data.</text>
</comment>
<dbReference type="SUPFAM" id="SSF55729">
    <property type="entry name" value="Acyl-CoA N-acyltransferases (Nat)"/>
    <property type="match status" value="1"/>
</dbReference>
<dbReference type="InterPro" id="IPR016181">
    <property type="entry name" value="Acyl_CoA_acyltransferase"/>
</dbReference>
<dbReference type="Proteomes" id="UP000521943">
    <property type="component" value="Unassembled WGS sequence"/>
</dbReference>
<sequence length="189" mass="20714">MDAGGGISFQVISADQTIALRHSVLWPNAPVSQVLLPEDNAGIHVGAFITGAGIEVPIAVISLFLEPLPIDNANDGDDMEERNRPTSGFFSVAEPDTDSECRAEGATIPLPSVRFRKFACNPLFQGQGVGSGLLEYAIETVAKKRLRGTVIWCDARVATEGWYRRRGLAPFGKRFYKSDVEYVRMKRDL</sequence>
<name>A0A8H6I7Y0_9AGAR</name>
<evidence type="ECO:0000259" key="2">
    <source>
        <dbReference type="Pfam" id="PF13673"/>
    </source>
</evidence>
<proteinExistence type="predicted"/>
<keyword evidence="3" id="KW-0808">Transferase</keyword>
<evidence type="ECO:0000313" key="4">
    <source>
        <dbReference type="Proteomes" id="UP000521943"/>
    </source>
</evidence>
<gene>
    <name evidence="3" type="ORF">DFP72DRAFT_885789</name>
</gene>
<dbReference type="EMBL" id="JACGCI010000016">
    <property type="protein sequence ID" value="KAF6759143.1"/>
    <property type="molecule type" value="Genomic_DNA"/>
</dbReference>